<dbReference type="AlphaFoldDB" id="A0A645E391"/>
<evidence type="ECO:0000313" key="1">
    <source>
        <dbReference type="EMBL" id="MPM96264.1"/>
    </source>
</evidence>
<accession>A0A645E391</accession>
<comment type="caution">
    <text evidence="1">The sequence shown here is derived from an EMBL/GenBank/DDBJ whole genome shotgun (WGS) entry which is preliminary data.</text>
</comment>
<name>A0A645E391_9ZZZZ</name>
<protein>
    <submittedName>
        <fullName evidence="1">Uncharacterized protein</fullName>
    </submittedName>
</protein>
<sequence>MRGIGFDTPRGPLAFLYDRTDGDTLTDRKKKNFAAAEPWVDTWKTRRSKTFDAVGDDVTVIDPIGRATKVNAKNGKVTLELTGAPLMVYGIKFQGAKQ</sequence>
<proteinExistence type="predicted"/>
<gene>
    <name evidence="1" type="ORF">SDC9_143422</name>
</gene>
<reference evidence="1" key="1">
    <citation type="submission" date="2019-08" db="EMBL/GenBank/DDBJ databases">
        <authorList>
            <person name="Kucharzyk K."/>
            <person name="Murdoch R.W."/>
            <person name="Higgins S."/>
            <person name="Loffler F."/>
        </authorList>
    </citation>
    <scope>NUCLEOTIDE SEQUENCE</scope>
</reference>
<organism evidence="1">
    <name type="scientific">bioreactor metagenome</name>
    <dbReference type="NCBI Taxonomy" id="1076179"/>
    <lineage>
        <taxon>unclassified sequences</taxon>
        <taxon>metagenomes</taxon>
        <taxon>ecological metagenomes</taxon>
    </lineage>
</organism>
<dbReference type="EMBL" id="VSSQ01042650">
    <property type="protein sequence ID" value="MPM96264.1"/>
    <property type="molecule type" value="Genomic_DNA"/>
</dbReference>